<dbReference type="InterPro" id="IPR018497">
    <property type="entry name" value="Peptidase_M13_C"/>
</dbReference>
<dbReference type="OrthoDB" id="7867452at2759"/>
<dbReference type="SUPFAM" id="SSF55486">
    <property type="entry name" value="Metalloproteases ('zincins'), catalytic domain"/>
    <property type="match status" value="1"/>
</dbReference>
<dbReference type="Pfam" id="PF01431">
    <property type="entry name" value="Peptidase_M13"/>
    <property type="match status" value="1"/>
</dbReference>
<dbReference type="InterPro" id="IPR024079">
    <property type="entry name" value="MetalloPept_cat_dom_sf"/>
</dbReference>
<dbReference type="EMBL" id="VSRR010027803">
    <property type="protein sequence ID" value="MPC68410.1"/>
    <property type="molecule type" value="Genomic_DNA"/>
</dbReference>
<name>A0A5B7H8C8_PORTR</name>
<dbReference type="InterPro" id="IPR000718">
    <property type="entry name" value="Peptidase_M13"/>
</dbReference>
<keyword evidence="3" id="KW-1185">Reference proteome</keyword>
<dbReference type="PROSITE" id="PS51885">
    <property type="entry name" value="NEPRILYSIN"/>
    <property type="match status" value="1"/>
</dbReference>
<protein>
    <recommendedName>
        <fullName evidence="1">Peptidase M13 C-terminal domain-containing protein</fullName>
    </recommendedName>
</protein>
<evidence type="ECO:0000313" key="2">
    <source>
        <dbReference type="EMBL" id="MPC68410.1"/>
    </source>
</evidence>
<gene>
    <name evidence="2" type="ORF">E2C01_062610</name>
</gene>
<dbReference type="Proteomes" id="UP000324222">
    <property type="component" value="Unassembled WGS sequence"/>
</dbReference>
<reference evidence="2 3" key="1">
    <citation type="submission" date="2019-05" db="EMBL/GenBank/DDBJ databases">
        <title>Another draft genome of Portunus trituberculatus and its Hox gene families provides insights of decapod evolution.</title>
        <authorList>
            <person name="Jeong J.-H."/>
            <person name="Song I."/>
            <person name="Kim S."/>
            <person name="Choi T."/>
            <person name="Kim D."/>
            <person name="Ryu S."/>
            <person name="Kim W."/>
        </authorList>
    </citation>
    <scope>NUCLEOTIDE SEQUENCE [LARGE SCALE GENOMIC DNA]</scope>
    <source>
        <tissue evidence="2">Muscle</tissue>
    </source>
</reference>
<comment type="caution">
    <text evidence="2">The sequence shown here is derived from an EMBL/GenBank/DDBJ whole genome shotgun (WGS) entry which is preliminary data.</text>
</comment>
<organism evidence="2 3">
    <name type="scientific">Portunus trituberculatus</name>
    <name type="common">Swimming crab</name>
    <name type="synonym">Neptunus trituberculatus</name>
    <dbReference type="NCBI Taxonomy" id="210409"/>
    <lineage>
        <taxon>Eukaryota</taxon>
        <taxon>Metazoa</taxon>
        <taxon>Ecdysozoa</taxon>
        <taxon>Arthropoda</taxon>
        <taxon>Crustacea</taxon>
        <taxon>Multicrustacea</taxon>
        <taxon>Malacostraca</taxon>
        <taxon>Eumalacostraca</taxon>
        <taxon>Eucarida</taxon>
        <taxon>Decapoda</taxon>
        <taxon>Pleocyemata</taxon>
        <taxon>Brachyura</taxon>
        <taxon>Eubrachyura</taxon>
        <taxon>Portunoidea</taxon>
        <taxon>Portunidae</taxon>
        <taxon>Portuninae</taxon>
        <taxon>Portunus</taxon>
    </lineage>
</organism>
<feature type="domain" description="Peptidase M13 C-terminal" evidence="1">
    <location>
        <begin position="25"/>
        <end position="83"/>
    </location>
</feature>
<dbReference type="GO" id="GO:0006508">
    <property type="term" value="P:proteolysis"/>
    <property type="evidence" value="ECO:0007669"/>
    <property type="project" value="InterPro"/>
</dbReference>
<sequence>MEMKLIDPMPESGWMDALTKDDVTYVHEANKIVIPPHLLNPPLFHRNYPLAMLYGSLGVQIARAMLRTADAVGLGWNSKGLLEDRTGYTNRLCGLCISIAYCVDQQITRQHSKPAYLSLMKMQPQPQHPSFETLNTTNIFFMAYAGVSIDF</sequence>
<evidence type="ECO:0000259" key="1">
    <source>
        <dbReference type="Pfam" id="PF01431"/>
    </source>
</evidence>
<evidence type="ECO:0000313" key="3">
    <source>
        <dbReference type="Proteomes" id="UP000324222"/>
    </source>
</evidence>
<dbReference type="Gene3D" id="3.40.390.10">
    <property type="entry name" value="Collagenase (Catalytic Domain)"/>
    <property type="match status" value="1"/>
</dbReference>
<dbReference type="GO" id="GO:0004222">
    <property type="term" value="F:metalloendopeptidase activity"/>
    <property type="evidence" value="ECO:0007669"/>
    <property type="project" value="InterPro"/>
</dbReference>
<accession>A0A5B7H8C8</accession>
<proteinExistence type="predicted"/>
<dbReference type="AlphaFoldDB" id="A0A5B7H8C8"/>